<dbReference type="InterPro" id="IPR015947">
    <property type="entry name" value="PUA-like_sf"/>
</dbReference>
<evidence type="ECO:0000259" key="1">
    <source>
        <dbReference type="Pfam" id="PF01878"/>
    </source>
</evidence>
<proteinExistence type="predicted"/>
<sequence>MNYWLLKSEPECFSIDDLSCRPGQTAYWDGVRNYQARNMLRDDMKTGDLGFFITQVVIPLEWPGL</sequence>
<dbReference type="PANTHER" id="PTHR14087">
    <property type="entry name" value="THYMOCYTE NUCLEAR PROTEIN 1"/>
    <property type="match status" value="1"/>
</dbReference>
<gene>
    <name evidence="2" type="ORF">AQUSIP_21670</name>
</gene>
<dbReference type="Proteomes" id="UP000324194">
    <property type="component" value="Chromosome 1"/>
</dbReference>
<dbReference type="InterPro" id="IPR052181">
    <property type="entry name" value="5hmC_binding"/>
</dbReference>
<dbReference type="AlphaFoldDB" id="A0A5E4PIE9"/>
<dbReference type="InterPro" id="IPR002740">
    <property type="entry name" value="EVE_domain"/>
</dbReference>
<dbReference type="EMBL" id="LR699119">
    <property type="protein sequence ID" value="VVC76840.1"/>
    <property type="molecule type" value="Genomic_DNA"/>
</dbReference>
<accession>A0A5E4PIE9</accession>
<dbReference type="Pfam" id="PF01878">
    <property type="entry name" value="EVE"/>
    <property type="match status" value="1"/>
</dbReference>
<feature type="domain" description="EVE" evidence="1">
    <location>
        <begin position="2"/>
        <end position="52"/>
    </location>
</feature>
<organism evidence="2 3">
    <name type="scientific">Aquicella siphonis</name>
    <dbReference type="NCBI Taxonomy" id="254247"/>
    <lineage>
        <taxon>Bacteria</taxon>
        <taxon>Pseudomonadati</taxon>
        <taxon>Pseudomonadota</taxon>
        <taxon>Gammaproteobacteria</taxon>
        <taxon>Legionellales</taxon>
        <taxon>Coxiellaceae</taxon>
        <taxon>Aquicella</taxon>
    </lineage>
</organism>
<dbReference type="KEGG" id="asip:AQUSIP_21670"/>
<name>A0A5E4PIE9_9COXI</name>
<dbReference type="PANTHER" id="PTHR14087:SF7">
    <property type="entry name" value="THYMOCYTE NUCLEAR PROTEIN 1"/>
    <property type="match status" value="1"/>
</dbReference>
<protein>
    <recommendedName>
        <fullName evidence="1">EVE domain-containing protein</fullName>
    </recommendedName>
</protein>
<evidence type="ECO:0000313" key="3">
    <source>
        <dbReference type="Proteomes" id="UP000324194"/>
    </source>
</evidence>
<keyword evidence="3" id="KW-1185">Reference proteome</keyword>
<reference evidence="2 3" key="1">
    <citation type="submission" date="2019-08" db="EMBL/GenBank/DDBJ databases">
        <authorList>
            <person name="Guy L."/>
        </authorList>
    </citation>
    <scope>NUCLEOTIDE SEQUENCE [LARGE SCALE GENOMIC DNA]</scope>
    <source>
        <strain evidence="2 3">SGT-108</strain>
    </source>
</reference>
<evidence type="ECO:0000313" key="2">
    <source>
        <dbReference type="EMBL" id="VVC76840.1"/>
    </source>
</evidence>
<dbReference type="SUPFAM" id="SSF88697">
    <property type="entry name" value="PUA domain-like"/>
    <property type="match status" value="1"/>
</dbReference>
<dbReference type="Gene3D" id="3.10.590.10">
    <property type="entry name" value="ph1033 like domains"/>
    <property type="match status" value="1"/>
</dbReference>